<dbReference type="AlphaFoldDB" id="A0A6G8INX7"/>
<dbReference type="KEGG" id="hcz:G9Q37_06180"/>
<reference evidence="1 2" key="1">
    <citation type="submission" date="2020-03" db="EMBL/GenBank/DDBJ databases">
        <title>Hydrogenophaga sp. nov. isolated from cyanobacterial mat.</title>
        <authorList>
            <person name="Thorat V."/>
            <person name="Kirdat K."/>
            <person name="Tiwarekar B."/>
            <person name="Costa E.D."/>
            <person name="Yadav A."/>
        </authorList>
    </citation>
    <scope>NUCLEOTIDE SEQUENCE [LARGE SCALE GENOMIC DNA]</scope>
    <source>
        <strain evidence="1 2">BA0156</strain>
    </source>
</reference>
<dbReference type="InterPro" id="IPR036866">
    <property type="entry name" value="RibonucZ/Hydroxyglut_hydro"/>
</dbReference>
<dbReference type="SUPFAM" id="SSF56281">
    <property type="entry name" value="Metallo-hydrolase/oxidoreductase"/>
    <property type="match status" value="1"/>
</dbReference>
<protein>
    <recommendedName>
        <fullName evidence="3">Metallo-beta-lactamase domain-containing protein</fullName>
    </recommendedName>
</protein>
<evidence type="ECO:0000313" key="1">
    <source>
        <dbReference type="EMBL" id="QIM54680.1"/>
    </source>
</evidence>
<dbReference type="Gene3D" id="3.60.15.10">
    <property type="entry name" value="Ribonuclease Z/Hydroxyacylglutathione hydrolase-like"/>
    <property type="match status" value="1"/>
</dbReference>
<keyword evidence="2" id="KW-1185">Reference proteome</keyword>
<accession>A0A6G8INX7</accession>
<gene>
    <name evidence="1" type="ORF">G9Q37_06180</name>
</gene>
<organism evidence="1 2">
    <name type="scientific">Hydrogenophaga crocea</name>
    <dbReference type="NCBI Taxonomy" id="2716225"/>
    <lineage>
        <taxon>Bacteria</taxon>
        <taxon>Pseudomonadati</taxon>
        <taxon>Pseudomonadota</taxon>
        <taxon>Betaproteobacteria</taxon>
        <taxon>Burkholderiales</taxon>
        <taxon>Comamonadaceae</taxon>
        <taxon>Hydrogenophaga</taxon>
    </lineage>
</organism>
<dbReference type="EMBL" id="CP049989">
    <property type="protein sequence ID" value="QIM54680.1"/>
    <property type="molecule type" value="Genomic_DNA"/>
</dbReference>
<evidence type="ECO:0000313" key="2">
    <source>
        <dbReference type="Proteomes" id="UP000503162"/>
    </source>
</evidence>
<proteinExistence type="predicted"/>
<dbReference type="Proteomes" id="UP000503162">
    <property type="component" value="Chromosome"/>
</dbReference>
<evidence type="ECO:0008006" key="3">
    <source>
        <dbReference type="Google" id="ProtNLM"/>
    </source>
</evidence>
<sequence length="77" mass="8923">MVWLPERDVVFTGDIVYTERLLAVLPVSRTRPWLEAFGVAEAINPRWLIPGHGRPTDLATARRHTRDYMQALRAHMK</sequence>
<name>A0A6G8INX7_9BURK</name>